<feature type="domain" description="HD-GYP" evidence="1">
    <location>
        <begin position="114"/>
        <end position="309"/>
    </location>
</feature>
<keyword evidence="2" id="KW-0378">Hydrolase</keyword>
<accession>A0A0D7WV95</accession>
<dbReference type="Gene3D" id="1.10.3210.10">
    <property type="entry name" value="Hypothetical protein af1432"/>
    <property type="match status" value="1"/>
</dbReference>
<protein>
    <submittedName>
        <fullName evidence="2">HD family phosphohydrolase</fullName>
    </submittedName>
</protein>
<dbReference type="SMART" id="SM00471">
    <property type="entry name" value="HDc"/>
    <property type="match status" value="1"/>
</dbReference>
<gene>
    <name evidence="2" type="ORF">QD47_24475</name>
</gene>
<dbReference type="EMBL" id="JTHP01000067">
    <property type="protein sequence ID" value="KJD43116.1"/>
    <property type="molecule type" value="Genomic_DNA"/>
</dbReference>
<dbReference type="PROSITE" id="PS51832">
    <property type="entry name" value="HD_GYP"/>
    <property type="match status" value="1"/>
</dbReference>
<dbReference type="NCBIfam" id="TIGR00277">
    <property type="entry name" value="HDIG"/>
    <property type="match status" value="1"/>
</dbReference>
<dbReference type="InterPro" id="IPR037522">
    <property type="entry name" value="HD_GYP_dom"/>
</dbReference>
<comment type="caution">
    <text evidence="2">The sequence shown here is derived from an EMBL/GenBank/DDBJ whole genome shotgun (WGS) entry which is preliminary data.</text>
</comment>
<dbReference type="PATRIC" id="fig|159743.3.peg.5418"/>
<keyword evidence="3" id="KW-1185">Reference proteome</keyword>
<sequence>MRVHVTDAKPGDRLRSDTYNEHGVPVMIRGTKLQHDDISKLIMHGVDYIDIDAGSASIPVDFAPDVPASPESLKRAVPLMEQTIHGFESMFLKAASTGKFDEFRVDELLSPLVSELAHQKDVVSLLLIMERGDHYTYNHSLQVGVLSYYIATWLGYTEEEAYTAGKAGYLHDIGKSMIPDEILNKPDKLTPEEFKEMKKHSLYGYDIIRNSTSDEISAIVALQHHEREDGSGYPHGLFKKDIHPFASITAIADVYSAMISNRVYQTKQELLTVLRELHSMSFGHLNPEATQVFIRHMLPNFINKQVLLTSGQTGTIILNNPADYFRPLVKINENEYIDLSRERHVSIDEIYLES</sequence>
<name>A0A0D7WV95_9BACL</name>
<evidence type="ECO:0000313" key="3">
    <source>
        <dbReference type="Proteomes" id="UP000032534"/>
    </source>
</evidence>
<dbReference type="CDD" id="cd00077">
    <property type="entry name" value="HDc"/>
    <property type="match status" value="1"/>
</dbReference>
<dbReference type="InterPro" id="IPR003607">
    <property type="entry name" value="HD/PDEase_dom"/>
</dbReference>
<dbReference type="PANTHER" id="PTHR43155">
    <property type="entry name" value="CYCLIC DI-GMP PHOSPHODIESTERASE PA4108-RELATED"/>
    <property type="match status" value="1"/>
</dbReference>
<dbReference type="AlphaFoldDB" id="A0A0D7WV95"/>
<evidence type="ECO:0000313" key="2">
    <source>
        <dbReference type="EMBL" id="KJD43116.1"/>
    </source>
</evidence>
<dbReference type="RefSeq" id="WP_044648562.1">
    <property type="nucleotide sequence ID" value="NZ_JTHP01000067.1"/>
</dbReference>
<dbReference type="Pfam" id="PF13487">
    <property type="entry name" value="HD_5"/>
    <property type="match status" value="1"/>
</dbReference>
<dbReference type="OrthoDB" id="9759601at2"/>
<dbReference type="PANTHER" id="PTHR43155:SF2">
    <property type="entry name" value="CYCLIC DI-GMP PHOSPHODIESTERASE PA4108"/>
    <property type="match status" value="1"/>
</dbReference>
<reference evidence="2 3" key="1">
    <citation type="submission" date="2014-11" db="EMBL/GenBank/DDBJ databases">
        <title>Draft Genome Sequences of Paenibacillus polymyxa NRRL B-30509 and Paenibacillus terrae NRRL B-30644, Strains from a Poultry Environment that Produce Tridecaptin A and Paenicidins.</title>
        <authorList>
            <person name="van Belkum M.J."/>
            <person name="Lohans C.T."/>
            <person name="Vederas J.C."/>
        </authorList>
    </citation>
    <scope>NUCLEOTIDE SEQUENCE [LARGE SCALE GENOMIC DNA]</scope>
    <source>
        <strain evidence="2 3">NRRL B-30644</strain>
    </source>
</reference>
<organism evidence="2 3">
    <name type="scientific">Paenibacillus terrae</name>
    <dbReference type="NCBI Taxonomy" id="159743"/>
    <lineage>
        <taxon>Bacteria</taxon>
        <taxon>Bacillati</taxon>
        <taxon>Bacillota</taxon>
        <taxon>Bacilli</taxon>
        <taxon>Bacillales</taxon>
        <taxon>Paenibacillaceae</taxon>
        <taxon>Paenibacillus</taxon>
    </lineage>
</organism>
<proteinExistence type="predicted"/>
<dbReference type="InterPro" id="IPR006675">
    <property type="entry name" value="HDIG_dom"/>
</dbReference>
<dbReference type="SUPFAM" id="SSF109604">
    <property type="entry name" value="HD-domain/PDEase-like"/>
    <property type="match status" value="1"/>
</dbReference>
<dbReference type="Proteomes" id="UP000032534">
    <property type="component" value="Unassembled WGS sequence"/>
</dbReference>
<dbReference type="GO" id="GO:0016787">
    <property type="term" value="F:hydrolase activity"/>
    <property type="evidence" value="ECO:0007669"/>
    <property type="project" value="UniProtKB-KW"/>
</dbReference>
<evidence type="ECO:0000259" key="1">
    <source>
        <dbReference type="PROSITE" id="PS51832"/>
    </source>
</evidence>